<proteinExistence type="predicted"/>
<dbReference type="SUPFAM" id="SSF141868">
    <property type="entry name" value="EAL domain-like"/>
    <property type="match status" value="1"/>
</dbReference>
<accession>A0A089Q110</accession>
<dbReference type="InterPro" id="IPR035919">
    <property type="entry name" value="EAL_sf"/>
</dbReference>
<gene>
    <name evidence="2" type="ORF">JT31_15445</name>
</gene>
<dbReference type="KEGG" id="cnt:JT31_15445"/>
<evidence type="ECO:0000313" key="2">
    <source>
        <dbReference type="EMBL" id="AIR05958.1"/>
    </source>
</evidence>
<protein>
    <submittedName>
        <fullName evidence="2">Diguanylate phosphodiesterase</fullName>
    </submittedName>
</protein>
<evidence type="ECO:0000259" key="1">
    <source>
        <dbReference type="SMART" id="SM00052"/>
    </source>
</evidence>
<keyword evidence="3" id="KW-1185">Reference proteome</keyword>
<dbReference type="Pfam" id="PF00563">
    <property type="entry name" value="EAL"/>
    <property type="match status" value="1"/>
</dbReference>
<dbReference type="SMART" id="SM00052">
    <property type="entry name" value="EAL"/>
    <property type="match status" value="1"/>
</dbReference>
<evidence type="ECO:0000313" key="3">
    <source>
        <dbReference type="Proteomes" id="UP000029481"/>
    </source>
</evidence>
<reference evidence="2 3" key="1">
    <citation type="submission" date="2014-09" db="EMBL/GenBank/DDBJ databases">
        <title>Cedecea neteri SSMD04 Genome Sequencing.</title>
        <authorList>
            <person name="Tan J.-Y."/>
        </authorList>
    </citation>
    <scope>NUCLEOTIDE SEQUENCE [LARGE SCALE GENOMIC DNA]</scope>
    <source>
        <strain evidence="2 3">SSMD04</strain>
    </source>
</reference>
<feature type="domain" description="EAL" evidence="1">
    <location>
        <begin position="1"/>
        <end position="233"/>
    </location>
</feature>
<dbReference type="InterPro" id="IPR001633">
    <property type="entry name" value="EAL_dom"/>
</dbReference>
<dbReference type="Gene3D" id="3.20.20.450">
    <property type="entry name" value="EAL domain"/>
    <property type="match status" value="1"/>
</dbReference>
<dbReference type="AlphaFoldDB" id="A0A089Q110"/>
<sequence>MINISADNILLSVNQHISGLRLEPIVNLFSGQVISHEVLSQLPPSRDPEAFFAKLPVTDSVALFCHQVDLLKSLQKSGRYFLNLPLKALIDDRLFARLLDVCESWITIEIQDAPLFGTLARQHQRCLCERIKLLQQERISVWLDDLTDRCMESFHRYAFDVGGVKIDKYAFWALCNNRRALRQLVAQCADISPQIVIEGIEDSLHLELARQSGANLGQGYLWPHKRWSLTDSLPL</sequence>
<name>A0A089Q110_9ENTR</name>
<dbReference type="RefSeq" id="WP_038478791.1">
    <property type="nucleotide sequence ID" value="NZ_CP009451.1"/>
</dbReference>
<dbReference type="EMBL" id="CP009451">
    <property type="protein sequence ID" value="AIR05958.1"/>
    <property type="molecule type" value="Genomic_DNA"/>
</dbReference>
<dbReference type="Proteomes" id="UP000029481">
    <property type="component" value="Chromosome"/>
</dbReference>
<dbReference type="OrthoDB" id="6623526at2"/>
<organism evidence="2 3">
    <name type="scientific">Cedecea neteri</name>
    <dbReference type="NCBI Taxonomy" id="158822"/>
    <lineage>
        <taxon>Bacteria</taxon>
        <taxon>Pseudomonadati</taxon>
        <taxon>Pseudomonadota</taxon>
        <taxon>Gammaproteobacteria</taxon>
        <taxon>Enterobacterales</taxon>
        <taxon>Enterobacteriaceae</taxon>
        <taxon>Cedecea</taxon>
    </lineage>
</organism>